<feature type="transmembrane region" description="Helical" evidence="1">
    <location>
        <begin position="12"/>
        <end position="28"/>
    </location>
</feature>
<feature type="transmembrane region" description="Helical" evidence="1">
    <location>
        <begin position="162"/>
        <end position="184"/>
    </location>
</feature>
<dbReference type="PANTHER" id="PTHR18640:SF5">
    <property type="entry name" value="SODIUM_BILE ACID COTRANSPORTER 7"/>
    <property type="match status" value="1"/>
</dbReference>
<feature type="transmembrane region" description="Helical" evidence="1">
    <location>
        <begin position="205"/>
        <end position="225"/>
    </location>
</feature>
<keyword evidence="1" id="KW-1133">Transmembrane helix</keyword>
<reference evidence="2 3" key="1">
    <citation type="journal article" date="2017" name="Int. J. Syst. Evol. Microbiol.">
        <title>Oleiagrimonas citrea sp. nov., a marine bacterium isolated from tidal flat sediment and emended description of the genus Oleiagrimonas Fang et al. 2015 and Oleiagrimonas soli.</title>
        <authorList>
            <person name="Yang S.H."/>
            <person name="Seo H.S."/>
            <person name="Seong C.N."/>
            <person name="Kwon K.K."/>
        </authorList>
    </citation>
    <scope>NUCLEOTIDE SEQUENCE [LARGE SCALE GENOMIC DNA]</scope>
    <source>
        <strain evidence="2 3">MEBiC09124</strain>
    </source>
</reference>
<feature type="transmembrane region" description="Helical" evidence="1">
    <location>
        <begin position="293"/>
        <end position="316"/>
    </location>
</feature>
<feature type="transmembrane region" description="Helical" evidence="1">
    <location>
        <begin position="231"/>
        <end position="253"/>
    </location>
</feature>
<dbReference type="Proteomes" id="UP000541636">
    <property type="component" value="Unassembled WGS sequence"/>
</dbReference>
<protein>
    <submittedName>
        <fullName evidence="2">Bile acid:sodium symporter</fullName>
    </submittedName>
</protein>
<dbReference type="Pfam" id="PF13593">
    <property type="entry name" value="SBF_like"/>
    <property type="match status" value="1"/>
</dbReference>
<dbReference type="AlphaFoldDB" id="A0A846ZQT1"/>
<dbReference type="GO" id="GO:0005886">
    <property type="term" value="C:plasma membrane"/>
    <property type="evidence" value="ECO:0007669"/>
    <property type="project" value="TreeGrafter"/>
</dbReference>
<name>A0A846ZQT1_9GAMM</name>
<feature type="transmembrane region" description="Helical" evidence="1">
    <location>
        <begin position="134"/>
        <end position="156"/>
    </location>
</feature>
<evidence type="ECO:0000313" key="2">
    <source>
        <dbReference type="EMBL" id="NKZ39940.1"/>
    </source>
</evidence>
<comment type="caution">
    <text evidence="2">The sequence shown here is derived from an EMBL/GenBank/DDBJ whole genome shotgun (WGS) entry which is preliminary data.</text>
</comment>
<feature type="transmembrane region" description="Helical" evidence="1">
    <location>
        <begin position="102"/>
        <end position="122"/>
    </location>
</feature>
<keyword evidence="3" id="KW-1185">Reference proteome</keyword>
<organism evidence="2 3">
    <name type="scientific">Oleiagrimonas citrea</name>
    <dbReference type="NCBI Taxonomy" id="1665687"/>
    <lineage>
        <taxon>Bacteria</taxon>
        <taxon>Pseudomonadati</taxon>
        <taxon>Pseudomonadota</taxon>
        <taxon>Gammaproteobacteria</taxon>
        <taxon>Lysobacterales</taxon>
        <taxon>Rhodanobacteraceae</taxon>
        <taxon>Oleiagrimonas</taxon>
    </lineage>
</organism>
<gene>
    <name evidence="2" type="ORF">HF690_13365</name>
</gene>
<keyword evidence="1" id="KW-0472">Membrane</keyword>
<dbReference type="InterPro" id="IPR038770">
    <property type="entry name" value="Na+/solute_symporter_sf"/>
</dbReference>
<evidence type="ECO:0000256" key="1">
    <source>
        <dbReference type="SAM" id="Phobius"/>
    </source>
</evidence>
<dbReference type="PANTHER" id="PTHR18640">
    <property type="entry name" value="SOLUTE CARRIER FAMILY 10 MEMBER 7"/>
    <property type="match status" value="1"/>
</dbReference>
<dbReference type="Gene3D" id="1.20.1530.20">
    <property type="match status" value="1"/>
</dbReference>
<evidence type="ECO:0000313" key="3">
    <source>
        <dbReference type="Proteomes" id="UP000541636"/>
    </source>
</evidence>
<accession>A0A846ZQT1</accession>
<dbReference type="InterPro" id="IPR016833">
    <property type="entry name" value="Put_Na-Bile_cotransptr"/>
</dbReference>
<dbReference type="RefSeq" id="WP_168609783.1">
    <property type="nucleotide sequence ID" value="NZ_JAAZQD010000005.1"/>
</dbReference>
<proteinExistence type="predicted"/>
<keyword evidence="1" id="KW-0812">Transmembrane</keyword>
<sequence length="326" mass="34690">MSHPLLRRLRPDNFSLALIATIVLASLLPCRGGFAHFMDVLTDAAIAALFFLHGAKLSRQSVLAGATHWKLHLTVFACTFVLFPVLGLLIRPLGEWLLTPGLYAGVLFLCTLPSTVQSSIAFTSMAGGNVPAAVVSASTSSLIGVFLTPLLVGLLLAQHGGVSGKAVVDILLLLMLPFVLGHLSRPWTGVFMDRHARMLKLSDHGTILLVVYTSFSAAVVGGLWHETPTSALIATFAIDAGLLTAVMLINVFASGRLGFSREDRIAIFFCGSKKSLASGMPMARVLFAGQAASFGALVLPLMMFHVTQLMVCAVIAQRLAARARVR</sequence>
<feature type="transmembrane region" description="Helical" evidence="1">
    <location>
        <begin position="73"/>
        <end position="90"/>
    </location>
</feature>
<dbReference type="PIRSF" id="PIRSF026166">
    <property type="entry name" value="UCP026166"/>
    <property type="match status" value="1"/>
</dbReference>
<dbReference type="EMBL" id="JAAZQD010000005">
    <property type="protein sequence ID" value="NKZ39940.1"/>
    <property type="molecule type" value="Genomic_DNA"/>
</dbReference>